<evidence type="ECO:0000313" key="2">
    <source>
        <dbReference type="Proteomes" id="UP000007056"/>
    </source>
</evidence>
<organism evidence="1 2">
    <name type="scientific">Rickettsia canadensis (strain McKiel)</name>
    <dbReference type="NCBI Taxonomy" id="293613"/>
    <lineage>
        <taxon>Bacteria</taxon>
        <taxon>Pseudomonadati</taxon>
        <taxon>Pseudomonadota</taxon>
        <taxon>Alphaproteobacteria</taxon>
        <taxon>Rickettsiales</taxon>
        <taxon>Rickettsiaceae</taxon>
        <taxon>Rickettsieae</taxon>
        <taxon>Rickettsia</taxon>
        <taxon>belli group</taxon>
    </lineage>
</organism>
<dbReference type="KEGG" id="rcm:A1E_05595"/>
<proteinExistence type="predicted"/>
<evidence type="ECO:0000313" key="1">
    <source>
        <dbReference type="EMBL" id="ABV74030.1"/>
    </source>
</evidence>
<gene>
    <name evidence="1" type="ordered locus">A1E_05595</name>
</gene>
<reference evidence="2" key="1">
    <citation type="submission" date="2007-09" db="EMBL/GenBank/DDBJ databases">
        <title>Complete genome sequence of Rickettsia canadensis.</title>
        <authorList>
            <person name="Madan A."/>
            <person name="Fahey J."/>
            <person name="Helton E."/>
            <person name="Ketteman M."/>
            <person name="Madan A."/>
            <person name="Rodrigues S."/>
            <person name="Sanchez A."/>
            <person name="Whiting M."/>
            <person name="Dasch G."/>
            <person name="Eremeeva M."/>
        </authorList>
    </citation>
    <scope>NUCLEOTIDE SEQUENCE [LARGE SCALE GENOMIC DNA]</scope>
    <source>
        <strain evidence="2">McKiel</strain>
    </source>
</reference>
<dbReference type="Proteomes" id="UP000007056">
    <property type="component" value="Chromosome"/>
</dbReference>
<name>A8F097_RICCK</name>
<protein>
    <submittedName>
        <fullName evidence="1">Uncharacterized protein</fullName>
    </submittedName>
</protein>
<dbReference type="HOGENOM" id="CLU_3428326_0_0_5"/>
<dbReference type="STRING" id="293613.A1E_05595"/>
<accession>A8F097</accession>
<dbReference type="AlphaFoldDB" id="A8F097"/>
<dbReference type="EMBL" id="CP000409">
    <property type="protein sequence ID" value="ABV74030.1"/>
    <property type="molecule type" value="Genomic_DNA"/>
</dbReference>
<sequence length="20" mass="2163">MIAKEDNKAGVLIILVIKHG</sequence>